<dbReference type="Gene3D" id="3.65.10.10">
    <property type="entry name" value="Enolpyruvate transferase domain"/>
    <property type="match status" value="2"/>
</dbReference>
<feature type="domain" description="Enolpyruvate transferase" evidence="7">
    <location>
        <begin position="339"/>
        <end position="514"/>
    </location>
</feature>
<sequence length="520" mass="57403">MSSCISIWEQLTVLNVDRNALILSLGGGMITDLGSFAASCFKRGIAHINIPTSLLGMVDASVGGKTGIDFMGFKNHIGVFDTTCETYICSELLSTLPSRELNSVWSEIVKHYLIYDADAFQAFAKLDSKRILSNNEMQLLIERAVSIKTHFVTQDPFDKGVRKALNFGHTIGHAIESHYLSTSAPLLHGEAVAIGLIAESYISFCKGKISENELTIIVSTIHNRISLSLIYSEEFESIYLRSLQDKKNTTTINCVLLHGIGRFELDVPINREEIMLSLNHYNTSCEQYTNSSHYIATIQLPASKSESNRLLILQALSGANLKIVNFSTANDTLLLQKALNSKSLIVNIDDAGTAMRFLTSFYAMRNEHKIVKGTERMHKRPVHDLVEALHQIGFRINYLGQPGFPPIEIIPVNLVSLNNKVTIDGSISSQFISSLIMIGASLPNGLEITITGEVASKPYILLTAALMRKAGIESSINFPVITIAKQEYKTTVLSAGDDWTNASYWYSFVAISHSTELILE</sequence>
<dbReference type="GO" id="GO:0008652">
    <property type="term" value="P:amino acid biosynthetic process"/>
    <property type="evidence" value="ECO:0007669"/>
    <property type="project" value="UniProtKB-KW"/>
</dbReference>
<dbReference type="PANTHER" id="PTHR43622">
    <property type="entry name" value="3-DEHYDROQUINATE SYNTHASE"/>
    <property type="match status" value="1"/>
</dbReference>
<gene>
    <name evidence="10" type="ORF">DSTB1V02_LOCUS14069</name>
</gene>
<keyword evidence="2" id="KW-0028">Amino-acid biosynthesis</keyword>
<dbReference type="AlphaFoldDB" id="A0A7R9AHB4"/>
<evidence type="ECO:0000313" key="11">
    <source>
        <dbReference type="Proteomes" id="UP000677054"/>
    </source>
</evidence>
<evidence type="ECO:0008006" key="12">
    <source>
        <dbReference type="Google" id="ProtNLM"/>
    </source>
</evidence>
<feature type="non-terminal residue" evidence="10">
    <location>
        <position position="520"/>
    </location>
</feature>
<evidence type="ECO:0000256" key="2">
    <source>
        <dbReference type="ARBA" id="ARBA00022605"/>
    </source>
</evidence>
<dbReference type="GO" id="GO:0016765">
    <property type="term" value="F:transferase activity, transferring alkyl or aryl (other than methyl) groups"/>
    <property type="evidence" value="ECO:0007669"/>
    <property type="project" value="InterPro"/>
</dbReference>
<dbReference type="OrthoDB" id="10066050at2759"/>
<dbReference type="Pfam" id="PF01761">
    <property type="entry name" value="DHQ_synthase"/>
    <property type="match status" value="1"/>
</dbReference>
<proteinExistence type="predicted"/>
<dbReference type="Pfam" id="PF24621">
    <property type="entry name" value="DHQS_C"/>
    <property type="match status" value="1"/>
</dbReference>
<protein>
    <recommendedName>
        <fullName evidence="12">3-dehydroquinate synthase</fullName>
    </recommendedName>
</protein>
<feature type="domain" description="3-dehydroquinate synthase C-terminal" evidence="9">
    <location>
        <begin position="106"/>
        <end position="248"/>
    </location>
</feature>
<accession>A0A7R9AHB4</accession>
<dbReference type="InterPro" id="IPR030960">
    <property type="entry name" value="DHQS/DOIS_N"/>
</dbReference>
<dbReference type="EMBL" id="CAJPEV010009023">
    <property type="protein sequence ID" value="CAG0905510.1"/>
    <property type="molecule type" value="Genomic_DNA"/>
</dbReference>
<dbReference type="Proteomes" id="UP000677054">
    <property type="component" value="Unassembled WGS sequence"/>
</dbReference>
<reference evidence="10" key="1">
    <citation type="submission" date="2020-11" db="EMBL/GenBank/DDBJ databases">
        <authorList>
            <person name="Tran Van P."/>
        </authorList>
    </citation>
    <scope>NUCLEOTIDE SEQUENCE</scope>
</reference>
<comment type="cofactor">
    <cofactor evidence="1">
        <name>NAD(+)</name>
        <dbReference type="ChEBI" id="CHEBI:57540"/>
    </cofactor>
</comment>
<evidence type="ECO:0000256" key="4">
    <source>
        <dbReference type="ARBA" id="ARBA00023027"/>
    </source>
</evidence>
<dbReference type="InterPro" id="IPR013792">
    <property type="entry name" value="RNA3'P_cycl/enolpyr_Trfase_a/b"/>
</dbReference>
<dbReference type="EMBL" id="LR908541">
    <property type="protein sequence ID" value="CAD7254323.1"/>
    <property type="molecule type" value="Genomic_DNA"/>
</dbReference>
<name>A0A7R9AHB4_9CRUS</name>
<dbReference type="Gene3D" id="1.20.1090.10">
    <property type="entry name" value="Dehydroquinate synthase-like - alpha domain"/>
    <property type="match status" value="1"/>
</dbReference>
<evidence type="ECO:0000259" key="7">
    <source>
        <dbReference type="Pfam" id="PF00275"/>
    </source>
</evidence>
<evidence type="ECO:0000256" key="3">
    <source>
        <dbReference type="ARBA" id="ARBA00022679"/>
    </source>
</evidence>
<dbReference type="SUPFAM" id="SSF55205">
    <property type="entry name" value="EPT/RTPC-like"/>
    <property type="match status" value="1"/>
</dbReference>
<dbReference type="Pfam" id="PF00275">
    <property type="entry name" value="EPSP_synthase"/>
    <property type="match status" value="1"/>
</dbReference>
<dbReference type="InterPro" id="IPR056179">
    <property type="entry name" value="DHQS_C"/>
</dbReference>
<keyword evidence="4" id="KW-0520">NAD</keyword>
<evidence type="ECO:0000256" key="6">
    <source>
        <dbReference type="ARBA" id="ARBA00023239"/>
    </source>
</evidence>
<keyword evidence="11" id="KW-1185">Reference proteome</keyword>
<dbReference type="PANTHER" id="PTHR43622:SF7">
    <property type="entry name" value="3-DEHYDROQUINATE SYNTHASE, CHLOROPLASTIC"/>
    <property type="match status" value="1"/>
</dbReference>
<dbReference type="InterPro" id="IPR036968">
    <property type="entry name" value="Enolpyruvate_Tfrase_sf"/>
</dbReference>
<dbReference type="SUPFAM" id="SSF56796">
    <property type="entry name" value="Dehydroquinate synthase-like"/>
    <property type="match status" value="1"/>
</dbReference>
<keyword evidence="5" id="KW-0057">Aromatic amino acid biosynthesis</keyword>
<dbReference type="GO" id="GO:0009073">
    <property type="term" value="P:aromatic amino acid family biosynthetic process"/>
    <property type="evidence" value="ECO:0007669"/>
    <property type="project" value="UniProtKB-KW"/>
</dbReference>
<evidence type="ECO:0000256" key="5">
    <source>
        <dbReference type="ARBA" id="ARBA00023141"/>
    </source>
</evidence>
<dbReference type="GO" id="GO:0003856">
    <property type="term" value="F:3-dehydroquinate synthase activity"/>
    <property type="evidence" value="ECO:0007669"/>
    <property type="project" value="TreeGrafter"/>
</dbReference>
<evidence type="ECO:0000256" key="1">
    <source>
        <dbReference type="ARBA" id="ARBA00001911"/>
    </source>
</evidence>
<dbReference type="InterPro" id="IPR050071">
    <property type="entry name" value="Dehydroquinate_synthase"/>
</dbReference>
<dbReference type="Gene3D" id="3.40.50.1970">
    <property type="match status" value="1"/>
</dbReference>
<keyword evidence="6" id="KW-0456">Lyase</keyword>
<evidence type="ECO:0000259" key="8">
    <source>
        <dbReference type="Pfam" id="PF01761"/>
    </source>
</evidence>
<dbReference type="CDD" id="cd08195">
    <property type="entry name" value="DHQS"/>
    <property type="match status" value="1"/>
</dbReference>
<evidence type="ECO:0000313" key="10">
    <source>
        <dbReference type="EMBL" id="CAD7254323.1"/>
    </source>
</evidence>
<keyword evidence="3" id="KW-0808">Transferase</keyword>
<organism evidence="10">
    <name type="scientific">Darwinula stevensoni</name>
    <dbReference type="NCBI Taxonomy" id="69355"/>
    <lineage>
        <taxon>Eukaryota</taxon>
        <taxon>Metazoa</taxon>
        <taxon>Ecdysozoa</taxon>
        <taxon>Arthropoda</taxon>
        <taxon>Crustacea</taxon>
        <taxon>Oligostraca</taxon>
        <taxon>Ostracoda</taxon>
        <taxon>Podocopa</taxon>
        <taxon>Podocopida</taxon>
        <taxon>Darwinulocopina</taxon>
        <taxon>Darwinuloidea</taxon>
        <taxon>Darwinulidae</taxon>
        <taxon>Darwinula</taxon>
    </lineage>
</organism>
<evidence type="ECO:0000259" key="9">
    <source>
        <dbReference type="Pfam" id="PF24621"/>
    </source>
</evidence>
<feature type="domain" description="3-dehydroquinate synthase N-terminal" evidence="8">
    <location>
        <begin position="3"/>
        <end position="102"/>
    </location>
</feature>
<dbReference type="InterPro" id="IPR001986">
    <property type="entry name" value="Enolpyruvate_Tfrase_dom"/>
</dbReference>